<evidence type="ECO:0000313" key="5">
    <source>
        <dbReference type="Proteomes" id="UP000029452"/>
    </source>
</evidence>
<dbReference type="InterPro" id="IPR014729">
    <property type="entry name" value="Rossmann-like_a/b/a_fold"/>
</dbReference>
<comment type="caution">
    <text evidence="4">The sequence shown here is derived from an EMBL/GenBank/DDBJ whole genome shotgun (WGS) entry which is preliminary data.</text>
</comment>
<dbReference type="InterPro" id="IPR050102">
    <property type="entry name" value="tRNA_sulfurtransferase_ThiI"/>
</dbReference>
<dbReference type="GO" id="GO:0032259">
    <property type="term" value="P:methylation"/>
    <property type="evidence" value="ECO:0007669"/>
    <property type="project" value="UniProtKB-KW"/>
</dbReference>
<protein>
    <submittedName>
        <fullName evidence="4">Putative RNA methyltransferase</fullName>
    </submittedName>
</protein>
<evidence type="ECO:0000256" key="1">
    <source>
        <dbReference type="ARBA" id="ARBA00022741"/>
    </source>
</evidence>
<name>A0A094X979_9BACT</name>
<dbReference type="EMBL" id="JPGK01000001">
    <property type="protein sequence ID" value="KGA95084.1"/>
    <property type="molecule type" value="Genomic_DNA"/>
</dbReference>
<dbReference type="OrthoDB" id="9781887at2"/>
<dbReference type="GO" id="GO:0008168">
    <property type="term" value="F:methyltransferase activity"/>
    <property type="evidence" value="ECO:0007669"/>
    <property type="project" value="UniProtKB-KW"/>
</dbReference>
<gene>
    <name evidence="4" type="ORF">LptCag_2518</name>
</gene>
<evidence type="ECO:0000256" key="2">
    <source>
        <dbReference type="ARBA" id="ARBA00022840"/>
    </source>
</evidence>
<dbReference type="GO" id="GO:0005829">
    <property type="term" value="C:cytosol"/>
    <property type="evidence" value="ECO:0007669"/>
    <property type="project" value="TreeGrafter"/>
</dbReference>
<sequence length="328" mass="36657">MKGLLLLSGGLDSSLAGKLLLEQGVELDALHLESPFGCDTTADDMARELRIPLIRRPKGDRFIEILKHPAHGYGSVKNPCVDCRILMFTLGREVMQETGARFLVTGEVVGQRPLSQKKQAMTLIDRESGMEGLVIRPLSARILPETDPEKRGWIDRTRLLSLSGRSRKPQLALAGTYGFSRVPSPAGGCLLTDDNFRERLDDFVRFDEAPVMAPLLRFGRHYRFGDAWVIVGRDAADNARLDGLIADCGMGFHPLGFNGPGVFFPDPLPPNMEEIATGALHVFAKDLPEDPLPLNTVHGEERYRVFFFSPGKDSPWRDPEHWRAHWRH</sequence>
<dbReference type="SUPFAM" id="SSF52402">
    <property type="entry name" value="Adenine nucleotide alpha hydrolases-like"/>
    <property type="match status" value="1"/>
</dbReference>
<keyword evidence="1" id="KW-0547">Nucleotide-binding</keyword>
<dbReference type="GO" id="GO:0002937">
    <property type="term" value="P:tRNA 4-thiouridine biosynthesis"/>
    <property type="evidence" value="ECO:0007669"/>
    <property type="project" value="TreeGrafter"/>
</dbReference>
<evidence type="ECO:0000259" key="3">
    <source>
        <dbReference type="Pfam" id="PF02568"/>
    </source>
</evidence>
<dbReference type="PANTHER" id="PTHR43209">
    <property type="entry name" value="TRNA SULFURTRANSFERASE"/>
    <property type="match status" value="1"/>
</dbReference>
<dbReference type="Pfam" id="PF02568">
    <property type="entry name" value="ThiI"/>
    <property type="match status" value="1"/>
</dbReference>
<keyword evidence="2" id="KW-0067">ATP-binding</keyword>
<dbReference type="Proteomes" id="UP000029452">
    <property type="component" value="Unassembled WGS sequence"/>
</dbReference>
<dbReference type="GO" id="GO:0005524">
    <property type="term" value="F:ATP binding"/>
    <property type="evidence" value="ECO:0007669"/>
    <property type="project" value="UniProtKB-KW"/>
</dbReference>
<dbReference type="RefSeq" id="WP_023524278.1">
    <property type="nucleotide sequence ID" value="NZ_JPGK01000001.1"/>
</dbReference>
<dbReference type="Gene3D" id="3.40.50.620">
    <property type="entry name" value="HUPs"/>
    <property type="match status" value="1"/>
</dbReference>
<reference evidence="4 5" key="1">
    <citation type="submission" date="2014-06" db="EMBL/GenBank/DDBJ databases">
        <title>Draft genome sequence of iron oxidizing acidophile Leptospirillum ferriphilum DSM14647.</title>
        <authorList>
            <person name="Cardenas J.P."/>
            <person name="Lazcano M."/>
            <person name="Ossandon F.J."/>
            <person name="Corbett M."/>
            <person name="Holmes D.S."/>
            <person name="Watkin E."/>
        </authorList>
    </citation>
    <scope>NUCLEOTIDE SEQUENCE [LARGE SCALE GENOMIC DNA]</scope>
    <source>
        <strain evidence="4 5">DSM 14647</strain>
    </source>
</reference>
<dbReference type="GO" id="GO:0052837">
    <property type="term" value="P:thiazole biosynthetic process"/>
    <property type="evidence" value="ECO:0007669"/>
    <property type="project" value="TreeGrafter"/>
</dbReference>
<organism evidence="4 5">
    <name type="scientific">Leptospirillum ferriphilum</name>
    <dbReference type="NCBI Taxonomy" id="178606"/>
    <lineage>
        <taxon>Bacteria</taxon>
        <taxon>Pseudomonadati</taxon>
        <taxon>Nitrospirota</taxon>
        <taxon>Nitrospiria</taxon>
        <taxon>Nitrospirales</taxon>
        <taxon>Nitrospiraceae</taxon>
        <taxon>Leptospirillum</taxon>
    </lineage>
</organism>
<evidence type="ECO:0000313" key="4">
    <source>
        <dbReference type="EMBL" id="KGA95084.1"/>
    </source>
</evidence>
<accession>A0A094X979</accession>
<dbReference type="PANTHER" id="PTHR43209:SF1">
    <property type="entry name" value="TRNA SULFURTRANSFERASE"/>
    <property type="match status" value="1"/>
</dbReference>
<proteinExistence type="predicted"/>
<keyword evidence="4" id="KW-0489">Methyltransferase</keyword>
<dbReference type="AlphaFoldDB" id="A0A094X979"/>
<dbReference type="GO" id="GO:0004810">
    <property type="term" value="F:CCA tRNA nucleotidyltransferase activity"/>
    <property type="evidence" value="ECO:0007669"/>
    <property type="project" value="InterPro"/>
</dbReference>
<keyword evidence="4" id="KW-0808">Transferase</keyword>
<dbReference type="InterPro" id="IPR020536">
    <property type="entry name" value="ThiI_AANH"/>
</dbReference>
<dbReference type="PATRIC" id="fig|178606.4.peg.302"/>
<feature type="domain" description="Thil AANH" evidence="3">
    <location>
        <begin position="2"/>
        <end position="138"/>
    </location>
</feature>